<dbReference type="GO" id="GO:0050660">
    <property type="term" value="F:flavin adenine dinucleotide binding"/>
    <property type="evidence" value="ECO:0007669"/>
    <property type="project" value="InterPro"/>
</dbReference>
<evidence type="ECO:0000313" key="3">
    <source>
        <dbReference type="EMBL" id="RVW38456.1"/>
    </source>
</evidence>
<feature type="transmembrane region" description="Helical" evidence="2">
    <location>
        <begin position="87"/>
        <end position="107"/>
    </location>
</feature>
<comment type="caution">
    <text evidence="3">The sequence shown here is derived from an EMBL/GenBank/DDBJ whole genome shotgun (WGS) entry which is preliminary data.</text>
</comment>
<sequence length="168" mass="18432">MGKLPTYLGPPLGASFKSFQCIAEFGVTRPSRICLDGCCDKSNTRYNIMHELDTELELWCDVGGTTVVLVKWIETFSPSPVRFPRCFGALSLLWTMIGFLFLACRYGTMRDNVINLKVVLANGDVVKTGSRARKSAAGCVLSSFISCCIPGWFTFRGVALRSRAVAGK</sequence>
<dbReference type="Gene3D" id="3.30.465.10">
    <property type="match status" value="1"/>
</dbReference>
<comment type="similarity">
    <text evidence="1">Belongs to the FAD-binding oxidoreductase/transferase type 4 family.</text>
</comment>
<reference evidence="3 4" key="1">
    <citation type="journal article" date="2018" name="PLoS Genet.">
        <title>Population sequencing reveals clonal diversity and ancestral inbreeding in the grapevine cultivar Chardonnay.</title>
        <authorList>
            <person name="Roach M.J."/>
            <person name="Johnson D.L."/>
            <person name="Bohlmann J."/>
            <person name="van Vuuren H.J."/>
            <person name="Jones S.J."/>
            <person name="Pretorius I.S."/>
            <person name="Schmidt S.A."/>
            <person name="Borneman A.R."/>
        </authorList>
    </citation>
    <scope>NUCLEOTIDE SEQUENCE [LARGE SCALE GENOMIC DNA]</scope>
    <source>
        <strain evidence="4">cv. Chardonnay</strain>
        <tissue evidence="3">Leaf</tissue>
    </source>
</reference>
<dbReference type="InterPro" id="IPR036318">
    <property type="entry name" value="FAD-bd_PCMH-like_sf"/>
</dbReference>
<dbReference type="AlphaFoldDB" id="A0A438DSH4"/>
<evidence type="ECO:0000313" key="4">
    <source>
        <dbReference type="Proteomes" id="UP000288805"/>
    </source>
</evidence>
<evidence type="ECO:0000256" key="1">
    <source>
        <dbReference type="ARBA" id="ARBA00008000"/>
    </source>
</evidence>
<keyword evidence="2" id="KW-1133">Transmembrane helix</keyword>
<dbReference type="PANTHER" id="PTHR11748">
    <property type="entry name" value="D-LACTATE DEHYDROGENASE"/>
    <property type="match status" value="1"/>
</dbReference>
<feature type="transmembrane region" description="Helical" evidence="2">
    <location>
        <begin position="136"/>
        <end position="155"/>
    </location>
</feature>
<organism evidence="3 4">
    <name type="scientific">Vitis vinifera</name>
    <name type="common">Grape</name>
    <dbReference type="NCBI Taxonomy" id="29760"/>
    <lineage>
        <taxon>Eukaryota</taxon>
        <taxon>Viridiplantae</taxon>
        <taxon>Streptophyta</taxon>
        <taxon>Embryophyta</taxon>
        <taxon>Tracheophyta</taxon>
        <taxon>Spermatophyta</taxon>
        <taxon>Magnoliopsida</taxon>
        <taxon>eudicotyledons</taxon>
        <taxon>Gunneridae</taxon>
        <taxon>Pentapetalae</taxon>
        <taxon>rosids</taxon>
        <taxon>Vitales</taxon>
        <taxon>Vitaceae</taxon>
        <taxon>Viteae</taxon>
        <taxon>Vitis</taxon>
    </lineage>
</organism>
<dbReference type="Proteomes" id="UP000288805">
    <property type="component" value="Unassembled WGS sequence"/>
</dbReference>
<keyword evidence="2" id="KW-0472">Membrane</keyword>
<dbReference type="SUPFAM" id="SSF56176">
    <property type="entry name" value="FAD-binding/transporter-associated domain-like"/>
    <property type="match status" value="1"/>
</dbReference>
<evidence type="ECO:0000256" key="2">
    <source>
        <dbReference type="SAM" id="Phobius"/>
    </source>
</evidence>
<gene>
    <name evidence="3" type="primary">DLD_0</name>
    <name evidence="3" type="ORF">CK203_082397</name>
</gene>
<dbReference type="EMBL" id="QGNW01001506">
    <property type="protein sequence ID" value="RVW38456.1"/>
    <property type="molecule type" value="Genomic_DNA"/>
</dbReference>
<name>A0A438DSH4_VITVI</name>
<keyword evidence="2" id="KW-0812">Transmembrane</keyword>
<proteinExistence type="inferred from homology"/>
<dbReference type="InterPro" id="IPR016169">
    <property type="entry name" value="FAD-bd_PCMH_sub2"/>
</dbReference>
<dbReference type="PANTHER" id="PTHR11748:SF111">
    <property type="entry name" value="D-LACTATE DEHYDROGENASE, MITOCHONDRIAL-RELATED"/>
    <property type="match status" value="1"/>
</dbReference>
<protein>
    <submittedName>
        <fullName evidence="3">D-lactate dehydrogenase [cytochrome], mitochondrial</fullName>
    </submittedName>
</protein>
<accession>A0A438DSH4</accession>